<dbReference type="EMBL" id="JTDN01000001">
    <property type="protein sequence ID" value="KHL25458.1"/>
    <property type="molecule type" value="Genomic_DNA"/>
</dbReference>
<keyword evidence="2" id="KW-1185">Reference proteome</keyword>
<dbReference type="RefSeq" id="WP_039093838.1">
    <property type="nucleotide sequence ID" value="NZ_JTDN01000001.1"/>
</dbReference>
<dbReference type="Proteomes" id="UP000030988">
    <property type="component" value="Unassembled WGS sequence"/>
</dbReference>
<reference evidence="1 2" key="1">
    <citation type="submission" date="2014-11" db="EMBL/GenBank/DDBJ databases">
        <title>Draft genome sequence of Kirrobacter mercurialis.</title>
        <authorList>
            <person name="Coil D.A."/>
            <person name="Eisen J.A."/>
        </authorList>
    </citation>
    <scope>NUCLEOTIDE SEQUENCE [LARGE SCALE GENOMIC DNA]</scope>
    <source>
        <strain evidence="1 2">Coronado</strain>
    </source>
</reference>
<name>A0A0B2BV09_9SPHN</name>
<gene>
    <name evidence="1" type="ORF">PK98_01805</name>
</gene>
<proteinExistence type="predicted"/>
<sequence length="72" mass="7863">MTARAEALGVEDTISLGGLLASGRAIPAILAKFEALCRSRIALVQRMTDRMSPPFVGPEGYRRTYEPLRRSA</sequence>
<dbReference type="STRING" id="1572751.PK98_01805"/>
<evidence type="ECO:0000313" key="2">
    <source>
        <dbReference type="Proteomes" id="UP000030988"/>
    </source>
</evidence>
<evidence type="ECO:0000313" key="1">
    <source>
        <dbReference type="EMBL" id="KHL25458.1"/>
    </source>
</evidence>
<accession>A0A0B2BV09</accession>
<dbReference type="AlphaFoldDB" id="A0A0B2BV09"/>
<comment type="caution">
    <text evidence="1">The sequence shown here is derived from an EMBL/GenBank/DDBJ whole genome shotgun (WGS) entry which is preliminary data.</text>
</comment>
<dbReference type="OrthoDB" id="5499180at2"/>
<organism evidence="1 2">
    <name type="scientific">Croceibacterium mercuriale</name>
    <dbReference type="NCBI Taxonomy" id="1572751"/>
    <lineage>
        <taxon>Bacteria</taxon>
        <taxon>Pseudomonadati</taxon>
        <taxon>Pseudomonadota</taxon>
        <taxon>Alphaproteobacteria</taxon>
        <taxon>Sphingomonadales</taxon>
        <taxon>Erythrobacteraceae</taxon>
        <taxon>Croceibacterium</taxon>
    </lineage>
</organism>
<protein>
    <submittedName>
        <fullName evidence="1">Uncharacterized protein</fullName>
    </submittedName>
</protein>